<dbReference type="SUPFAM" id="SSF90123">
    <property type="entry name" value="ABC transporter transmembrane region"/>
    <property type="match status" value="1"/>
</dbReference>
<evidence type="ECO:0000256" key="4">
    <source>
        <dbReference type="ARBA" id="ARBA00022989"/>
    </source>
</evidence>
<feature type="transmembrane region" description="Helical" evidence="6">
    <location>
        <begin position="64"/>
        <end position="87"/>
    </location>
</feature>
<dbReference type="InterPro" id="IPR036640">
    <property type="entry name" value="ABC1_TM_sf"/>
</dbReference>
<gene>
    <name evidence="9" type="ORF">CDH04_07955</name>
    <name evidence="10" type="ORF">FZC43_07960</name>
</gene>
<evidence type="ECO:0000256" key="5">
    <source>
        <dbReference type="ARBA" id="ARBA00023136"/>
    </source>
</evidence>
<evidence type="ECO:0000259" key="7">
    <source>
        <dbReference type="PROSITE" id="PS50893"/>
    </source>
</evidence>
<proteinExistence type="predicted"/>
<dbReference type="GO" id="GO:0005524">
    <property type="term" value="F:ATP binding"/>
    <property type="evidence" value="ECO:0007669"/>
    <property type="project" value="UniProtKB-KW"/>
</dbReference>
<keyword evidence="5 6" id="KW-0472">Membrane</keyword>
<protein>
    <submittedName>
        <fullName evidence="10">ABC transporter ATP-binding protein/permease</fullName>
    </submittedName>
</protein>
<evidence type="ECO:0000313" key="10">
    <source>
        <dbReference type="EMBL" id="QIW12582.1"/>
    </source>
</evidence>
<dbReference type="PANTHER" id="PTHR11384:SF59">
    <property type="entry name" value="LYSOSOMAL COBALAMIN TRANSPORTER ABCD4"/>
    <property type="match status" value="1"/>
</dbReference>
<feature type="transmembrane region" description="Helical" evidence="6">
    <location>
        <begin position="21"/>
        <end position="44"/>
    </location>
</feature>
<evidence type="ECO:0000313" key="9">
    <source>
        <dbReference type="EMBL" id="AXA34335.1"/>
    </source>
</evidence>
<dbReference type="Proteomes" id="UP000251120">
    <property type="component" value="Chromosome"/>
</dbReference>
<dbReference type="RefSeq" id="WP_112870514.1">
    <property type="nucleotide sequence ID" value="NZ_CP021781.1"/>
</dbReference>
<comment type="subcellular location">
    <subcellularLocation>
        <location evidence="1">Cell membrane</location>
        <topology evidence="1">Multi-pass membrane protein</topology>
    </subcellularLocation>
</comment>
<dbReference type="InterPro" id="IPR027417">
    <property type="entry name" value="P-loop_NTPase"/>
</dbReference>
<sequence length="555" mass="64263">MSFLKDIWFVFKPFWHSNSSFRILFVLSVCIILEFVSVGLSVYLNYWYVDFYNSIQNYNYQLLIHQLIAFVGIVFFMLVNSFLLYIVSQIFIIKIRNSLTQIYTEKWLYSKHYACVQETCDNPDERISNDIKEFVSILRNLFLGFIGSVLTFVLFSYILWELSGSVSFKFLGYNLVVKGYLFWLAVLLAGLNAYIVIKVGKPLRKLVYEKQKFEAEFRYNLANIRGNKNTICESGLEKFKVSTLKQNFSQVVDNFYKLTFREVKINIVTGLFSQVYAVIGIFLSLPRYFAKVISFGQVMQINAAFLKVVSPLLFFVYSYESVAKLKANVQRLKELKLQIDVSDNRSVYKIEPTQEQFLNIKNLDVSNPKERLLIGVNLSLTQGESVFIKGPVGVGKTTFLRVLNGLNHDFEGEISYNTIPMILFLSSNPYFPKDDFKRAVFSSNLSNIPTDDEFVEILEDLGLEHLAKFVGQLYDWKHLLSAGELKSLAFCRLYTNDYNLVIIDEALTNTSVSFKEKIYKLLKQKGISYISSSHNNDASEYHDKIVCLSDYRVYR</sequence>
<keyword evidence="12" id="KW-1185">Reference proteome</keyword>
<dbReference type="AlphaFoldDB" id="A0A2Z4Y1G7"/>
<dbReference type="Gene3D" id="3.40.50.300">
    <property type="entry name" value="P-loop containing nucleotide triphosphate hydrolases"/>
    <property type="match status" value="1"/>
</dbReference>
<feature type="transmembrane region" description="Helical" evidence="6">
    <location>
        <begin position="141"/>
        <end position="160"/>
    </location>
</feature>
<evidence type="ECO:0000256" key="1">
    <source>
        <dbReference type="ARBA" id="ARBA00004651"/>
    </source>
</evidence>
<evidence type="ECO:0000256" key="6">
    <source>
        <dbReference type="SAM" id="Phobius"/>
    </source>
</evidence>
<dbReference type="PROSITE" id="PS50893">
    <property type="entry name" value="ABC_TRANSPORTER_2"/>
    <property type="match status" value="1"/>
</dbReference>
<dbReference type="PANTHER" id="PTHR11384">
    <property type="entry name" value="ATP-BINDING CASSETTE, SUB-FAMILY D MEMBER"/>
    <property type="match status" value="1"/>
</dbReference>
<evidence type="ECO:0000256" key="3">
    <source>
        <dbReference type="ARBA" id="ARBA00022692"/>
    </source>
</evidence>
<feature type="transmembrane region" description="Helical" evidence="6">
    <location>
        <begin position="180"/>
        <end position="197"/>
    </location>
</feature>
<dbReference type="PROSITE" id="PS50929">
    <property type="entry name" value="ABC_TM1F"/>
    <property type="match status" value="1"/>
</dbReference>
<evidence type="ECO:0000256" key="2">
    <source>
        <dbReference type="ARBA" id="ARBA00022448"/>
    </source>
</evidence>
<dbReference type="Pfam" id="PF00005">
    <property type="entry name" value="ABC_tran"/>
    <property type="match status" value="1"/>
</dbReference>
<feature type="domain" description="ABC transmembrane type-1" evidence="8">
    <location>
        <begin position="29"/>
        <end position="324"/>
    </location>
</feature>
<dbReference type="InterPro" id="IPR050835">
    <property type="entry name" value="ABC_transporter_sub-D"/>
</dbReference>
<dbReference type="Pfam" id="PF06472">
    <property type="entry name" value="ABC_membrane_2"/>
    <property type="match status" value="1"/>
</dbReference>
<dbReference type="EMBL" id="CP021781">
    <property type="protein sequence ID" value="AXA34335.1"/>
    <property type="molecule type" value="Genomic_DNA"/>
</dbReference>
<name>A0A2Z4Y1G7_9GAMM</name>
<dbReference type="SUPFAM" id="SSF52540">
    <property type="entry name" value="P-loop containing nucleoside triphosphate hydrolases"/>
    <property type="match status" value="1"/>
</dbReference>
<evidence type="ECO:0000313" key="11">
    <source>
        <dbReference type="Proteomes" id="UP000251120"/>
    </source>
</evidence>
<dbReference type="GO" id="GO:0005886">
    <property type="term" value="C:plasma membrane"/>
    <property type="evidence" value="ECO:0007669"/>
    <property type="project" value="UniProtKB-SubCell"/>
</dbReference>
<dbReference type="OrthoDB" id="9810134at2"/>
<reference evidence="9 11" key="1">
    <citation type="submission" date="2017-06" db="EMBL/GenBank/DDBJ databases">
        <title>Complete genome of Francisella adeliensis.</title>
        <authorList>
            <person name="Vallesi A."/>
            <person name="Sjodin A."/>
        </authorList>
    </citation>
    <scope>NUCLEOTIDE SEQUENCE [LARGE SCALE GENOMIC DNA]</scope>
    <source>
        <strain evidence="9 11">FDC440</strain>
    </source>
</reference>
<evidence type="ECO:0000313" key="12">
    <source>
        <dbReference type="Proteomes" id="UP000681131"/>
    </source>
</evidence>
<dbReference type="Proteomes" id="UP000681131">
    <property type="component" value="Chromosome"/>
</dbReference>
<dbReference type="Gene3D" id="1.20.1560.10">
    <property type="entry name" value="ABC transporter type 1, transmembrane domain"/>
    <property type="match status" value="1"/>
</dbReference>
<keyword evidence="4 6" id="KW-1133">Transmembrane helix</keyword>
<dbReference type="GO" id="GO:0140359">
    <property type="term" value="F:ABC-type transporter activity"/>
    <property type="evidence" value="ECO:0007669"/>
    <property type="project" value="InterPro"/>
</dbReference>
<dbReference type="InterPro" id="IPR011527">
    <property type="entry name" value="ABC1_TM_dom"/>
</dbReference>
<organism evidence="9 11">
    <name type="scientific">Francisella adeliensis</name>
    <dbReference type="NCBI Taxonomy" id="2007306"/>
    <lineage>
        <taxon>Bacteria</taxon>
        <taxon>Pseudomonadati</taxon>
        <taxon>Pseudomonadota</taxon>
        <taxon>Gammaproteobacteria</taxon>
        <taxon>Thiotrichales</taxon>
        <taxon>Francisellaceae</taxon>
        <taxon>Francisella</taxon>
    </lineage>
</organism>
<evidence type="ECO:0000259" key="8">
    <source>
        <dbReference type="PROSITE" id="PS50929"/>
    </source>
</evidence>
<dbReference type="InterPro" id="IPR003439">
    <property type="entry name" value="ABC_transporter-like_ATP-bd"/>
</dbReference>
<feature type="domain" description="ABC transporter" evidence="7">
    <location>
        <begin position="358"/>
        <end position="555"/>
    </location>
</feature>
<dbReference type="EMBL" id="CP043424">
    <property type="protein sequence ID" value="QIW12582.1"/>
    <property type="molecule type" value="Genomic_DNA"/>
</dbReference>
<keyword evidence="2" id="KW-0813">Transport</keyword>
<accession>A0A2Z4Y1G7</accession>
<feature type="transmembrane region" description="Helical" evidence="6">
    <location>
        <begin position="297"/>
        <end position="317"/>
    </location>
</feature>
<keyword evidence="10" id="KW-0547">Nucleotide-binding</keyword>
<keyword evidence="10" id="KW-0067">ATP-binding</keyword>
<reference evidence="10 12" key="2">
    <citation type="submission" date="2019-08" db="EMBL/GenBank/DDBJ databases">
        <title>Complete genome sequences of Francisella adeliensis (FSC1325 and FSC1326).</title>
        <authorList>
            <person name="Ohrman C."/>
            <person name="Uneklint I."/>
            <person name="Vallesi A."/>
            <person name="Karlsson L."/>
            <person name="Sjodin A."/>
        </authorList>
    </citation>
    <scope>NUCLEOTIDE SEQUENCE [LARGE SCALE GENOMIC DNA]</scope>
    <source>
        <strain evidence="10 12">FSC1325</strain>
    </source>
</reference>
<dbReference type="KEGG" id="fad:CDH04_07955"/>
<dbReference type="GO" id="GO:0016887">
    <property type="term" value="F:ATP hydrolysis activity"/>
    <property type="evidence" value="ECO:0007669"/>
    <property type="project" value="InterPro"/>
</dbReference>
<keyword evidence="3 6" id="KW-0812">Transmembrane</keyword>
<feature type="transmembrane region" description="Helical" evidence="6">
    <location>
        <begin position="265"/>
        <end position="285"/>
    </location>
</feature>